<evidence type="ECO:0000313" key="8">
    <source>
        <dbReference type="Proteomes" id="UP000814176"/>
    </source>
</evidence>
<feature type="compositionally biased region" description="Basic and acidic residues" evidence="6">
    <location>
        <begin position="70"/>
        <end position="86"/>
    </location>
</feature>
<organism evidence="7 8">
    <name type="scientific">Rhodofomes roseus</name>
    <dbReference type="NCBI Taxonomy" id="34475"/>
    <lineage>
        <taxon>Eukaryota</taxon>
        <taxon>Fungi</taxon>
        <taxon>Dikarya</taxon>
        <taxon>Basidiomycota</taxon>
        <taxon>Agaricomycotina</taxon>
        <taxon>Agaricomycetes</taxon>
        <taxon>Polyporales</taxon>
        <taxon>Rhodofomes</taxon>
    </lineage>
</organism>
<dbReference type="RefSeq" id="XP_047783558.1">
    <property type="nucleotide sequence ID" value="XM_047917008.1"/>
</dbReference>
<comment type="caution">
    <text evidence="7">The sequence shown here is derived from an EMBL/GenBank/DDBJ whole genome shotgun (WGS) entry which is preliminary data.</text>
</comment>
<comment type="subcellular location">
    <subcellularLocation>
        <location evidence="1">Nucleus</location>
    </subcellularLocation>
</comment>
<gene>
    <name evidence="7" type="ORF">C8Q71DRAFT_206218</name>
</gene>
<reference evidence="7 8" key="1">
    <citation type="journal article" date="2021" name="Environ. Microbiol.">
        <title>Gene family expansions and transcriptome signatures uncover fungal adaptations to wood decay.</title>
        <authorList>
            <person name="Hage H."/>
            <person name="Miyauchi S."/>
            <person name="Viragh M."/>
            <person name="Drula E."/>
            <person name="Min B."/>
            <person name="Chaduli D."/>
            <person name="Navarro D."/>
            <person name="Favel A."/>
            <person name="Norest M."/>
            <person name="Lesage-Meessen L."/>
            <person name="Balint B."/>
            <person name="Merenyi Z."/>
            <person name="de Eugenio L."/>
            <person name="Morin E."/>
            <person name="Martinez A.T."/>
            <person name="Baldrian P."/>
            <person name="Stursova M."/>
            <person name="Martinez M.J."/>
            <person name="Novotny C."/>
            <person name="Magnuson J.K."/>
            <person name="Spatafora J.W."/>
            <person name="Maurice S."/>
            <person name="Pangilinan J."/>
            <person name="Andreopoulos W."/>
            <person name="LaButti K."/>
            <person name="Hundley H."/>
            <person name="Na H."/>
            <person name="Kuo A."/>
            <person name="Barry K."/>
            <person name="Lipzen A."/>
            <person name="Henrissat B."/>
            <person name="Riley R."/>
            <person name="Ahrendt S."/>
            <person name="Nagy L.G."/>
            <person name="Grigoriev I.V."/>
            <person name="Martin F."/>
            <person name="Rosso M.N."/>
        </authorList>
    </citation>
    <scope>NUCLEOTIDE SEQUENCE [LARGE SCALE GENOMIC DNA]</scope>
    <source>
        <strain evidence="7 8">CIRM-BRFM 1785</strain>
    </source>
</reference>
<feature type="compositionally biased region" description="Pro residues" evidence="6">
    <location>
        <begin position="217"/>
        <end position="229"/>
    </location>
</feature>
<feature type="region of interest" description="Disordered" evidence="6">
    <location>
        <begin position="318"/>
        <end position="348"/>
    </location>
</feature>
<feature type="compositionally biased region" description="Basic and acidic residues" evidence="6">
    <location>
        <begin position="131"/>
        <end position="141"/>
    </location>
</feature>
<sequence>MSPAVSPYDPLPTISSVLFRNPPDAVPPTDELEGLHAELKLLRQRTLERAKKAGEDLKIIEESMRRLKEKEKGKAKALEKVKKERGFTPIPIPNGEDAAKPPAPTLPIPPRPRLPPAPPVSVTPTPTPVVEMRKSATEDAKKKKKKRKRDDLSDAESEPPKARKTSPMPPHTHPHPPPAHVPPPKPNKYPSTSIAFNKPANGQDFALPPQISLLPTRPQPQPVPVPGPSKPTAVQDDFTKSKVPGQQVQITTFYASVEPWLRPIKEEDIGFLEHTGDDVEPFVMPTLGRRYTEVWEEDDTRRYGGSLPGAAAARAAARIRPSTSSGPLPRWEPSTLSEPDLLTEERGHGPLTERLVTALIPMHNATEWKGVKAAEEAMEGRPGTNGAAAAAARDKLNVADLEDRVTNVLRFHGLIDELPNFSEAVDDPIATALRHAQRELRTVLATNKVRRNRLVAIARDRLGYQEYVDLRDTIDKNIQALYTKLQKKDGPKASKNKKKKVSEPNGLPNGAPLTGISALPPCPAALGLTLDEESHLSVPEQLKRLVDTRQQWVETIGGVFEEKQTEQPGRIWEFPKTSVYADIEEDVQREMARLGTTSASGSKSQRDAARPSANGVDSRTSSTGGKGKQRASGDYMDIG</sequence>
<evidence type="ECO:0000256" key="6">
    <source>
        <dbReference type="SAM" id="MobiDB-lite"/>
    </source>
</evidence>
<keyword evidence="4" id="KW-0804">Transcription</keyword>
<dbReference type="GeneID" id="71997740"/>
<evidence type="ECO:0000256" key="4">
    <source>
        <dbReference type="ARBA" id="ARBA00023163"/>
    </source>
</evidence>
<protein>
    <submittedName>
        <fullName evidence="7">Histone acetyltransferases subunit 3-domain-containing protein</fullName>
    </submittedName>
</protein>
<keyword evidence="5" id="KW-0539">Nucleus</keyword>
<feature type="compositionally biased region" description="Pro residues" evidence="6">
    <location>
        <begin position="101"/>
        <end position="127"/>
    </location>
</feature>
<dbReference type="EMBL" id="JADCUA010000002">
    <property type="protein sequence ID" value="KAH9842511.1"/>
    <property type="molecule type" value="Genomic_DNA"/>
</dbReference>
<dbReference type="PANTHER" id="PTHR13556">
    <property type="entry name" value="TRANSCRIPTIONAL ADAPTER 3-RELATED"/>
    <property type="match status" value="1"/>
</dbReference>
<proteinExistence type="inferred from homology"/>
<evidence type="ECO:0000256" key="5">
    <source>
        <dbReference type="ARBA" id="ARBA00023242"/>
    </source>
</evidence>
<feature type="region of interest" description="Disordered" evidence="6">
    <location>
        <begin position="487"/>
        <end position="515"/>
    </location>
</feature>
<evidence type="ECO:0000256" key="2">
    <source>
        <dbReference type="ARBA" id="ARBA00005330"/>
    </source>
</evidence>
<accession>A0ABQ8KTY9</accession>
<feature type="compositionally biased region" description="Pro residues" evidence="6">
    <location>
        <begin position="167"/>
        <end position="187"/>
    </location>
</feature>
<dbReference type="PANTHER" id="PTHR13556:SF2">
    <property type="entry name" value="TRANSCRIPTIONAL ADAPTER 3"/>
    <property type="match status" value="1"/>
</dbReference>
<dbReference type="InterPro" id="IPR019340">
    <property type="entry name" value="Histone_AcTrfase_su3"/>
</dbReference>
<comment type="similarity">
    <text evidence="2">Belongs to the NGG1 family.</text>
</comment>
<keyword evidence="8" id="KW-1185">Reference proteome</keyword>
<feature type="region of interest" description="Disordered" evidence="6">
    <location>
        <begin position="1"/>
        <end position="30"/>
    </location>
</feature>
<evidence type="ECO:0000256" key="3">
    <source>
        <dbReference type="ARBA" id="ARBA00023015"/>
    </source>
</evidence>
<evidence type="ECO:0000256" key="1">
    <source>
        <dbReference type="ARBA" id="ARBA00004123"/>
    </source>
</evidence>
<dbReference type="Pfam" id="PF10198">
    <property type="entry name" value="Ada3"/>
    <property type="match status" value="1"/>
</dbReference>
<name>A0ABQ8KTY9_9APHY</name>
<feature type="region of interest" description="Disordered" evidence="6">
    <location>
        <begin position="70"/>
        <end position="243"/>
    </location>
</feature>
<evidence type="ECO:0000313" key="7">
    <source>
        <dbReference type="EMBL" id="KAH9842511.1"/>
    </source>
</evidence>
<keyword evidence="3" id="KW-0805">Transcription regulation</keyword>
<feature type="region of interest" description="Disordered" evidence="6">
    <location>
        <begin position="591"/>
        <end position="639"/>
    </location>
</feature>
<dbReference type="Proteomes" id="UP000814176">
    <property type="component" value="Unassembled WGS sequence"/>
</dbReference>